<protein>
    <submittedName>
        <fullName evidence="2">Uncharacterized protein</fullName>
    </submittedName>
</protein>
<dbReference type="EMBL" id="JBJQND010000002">
    <property type="protein sequence ID" value="KAL3885018.1"/>
    <property type="molecule type" value="Genomic_DNA"/>
</dbReference>
<sequence>MKIDAAAILLILASLSRTYCQKLTDKYDCCIPDQMKISLQDDVAVVSGSVPFVNVMELTNGIDRSVCDTKILLNATFLKYNLDDPCQGCTNIPKCGNKMLRIDLQLESSLTGFSFHVGDSRTNNGYKGDASTQENDAEFHSVGYQHNLYGSDKCPDMSLVMSGLLSPGVTTVTIFVGNEFIRVTNNQGYVYELCSKCLFALNGQSDSQGPVNEDIFIGLNRIIDSPSYRVGTGVCGAVIKWACPWGC</sequence>
<evidence type="ECO:0000256" key="1">
    <source>
        <dbReference type="SAM" id="SignalP"/>
    </source>
</evidence>
<accession>A0ABD3XHW5</accession>
<organism evidence="2 3">
    <name type="scientific">Sinanodonta woodiana</name>
    <name type="common">Chinese pond mussel</name>
    <name type="synonym">Anodonta woodiana</name>
    <dbReference type="NCBI Taxonomy" id="1069815"/>
    <lineage>
        <taxon>Eukaryota</taxon>
        <taxon>Metazoa</taxon>
        <taxon>Spiralia</taxon>
        <taxon>Lophotrochozoa</taxon>
        <taxon>Mollusca</taxon>
        <taxon>Bivalvia</taxon>
        <taxon>Autobranchia</taxon>
        <taxon>Heteroconchia</taxon>
        <taxon>Palaeoheterodonta</taxon>
        <taxon>Unionida</taxon>
        <taxon>Unionoidea</taxon>
        <taxon>Unionidae</taxon>
        <taxon>Unioninae</taxon>
        <taxon>Sinanodonta</taxon>
    </lineage>
</organism>
<dbReference type="Proteomes" id="UP001634394">
    <property type="component" value="Unassembled WGS sequence"/>
</dbReference>
<dbReference type="AlphaFoldDB" id="A0ABD3XHW5"/>
<reference evidence="2 3" key="1">
    <citation type="submission" date="2024-11" db="EMBL/GenBank/DDBJ databases">
        <title>Chromosome-level genome assembly of the freshwater bivalve Anodonta woodiana.</title>
        <authorList>
            <person name="Chen X."/>
        </authorList>
    </citation>
    <scope>NUCLEOTIDE SEQUENCE [LARGE SCALE GENOMIC DNA]</scope>
    <source>
        <strain evidence="2">MN2024</strain>
        <tissue evidence="2">Gills</tissue>
    </source>
</reference>
<feature type="signal peptide" evidence="1">
    <location>
        <begin position="1"/>
        <end position="20"/>
    </location>
</feature>
<keyword evidence="1" id="KW-0732">Signal</keyword>
<keyword evidence="3" id="KW-1185">Reference proteome</keyword>
<evidence type="ECO:0000313" key="2">
    <source>
        <dbReference type="EMBL" id="KAL3885018.1"/>
    </source>
</evidence>
<gene>
    <name evidence="2" type="ORF">ACJMK2_025117</name>
</gene>
<proteinExistence type="predicted"/>
<name>A0ABD3XHW5_SINWO</name>
<feature type="chain" id="PRO_5044840302" evidence="1">
    <location>
        <begin position="21"/>
        <end position="247"/>
    </location>
</feature>
<comment type="caution">
    <text evidence="2">The sequence shown here is derived from an EMBL/GenBank/DDBJ whole genome shotgun (WGS) entry which is preliminary data.</text>
</comment>
<evidence type="ECO:0000313" key="3">
    <source>
        <dbReference type="Proteomes" id="UP001634394"/>
    </source>
</evidence>